<reference evidence="1" key="1">
    <citation type="submission" date="2021-03" db="EMBL/GenBank/DDBJ databases">
        <title>Genomic Encyclopedia of Type Strains, Phase IV (KMG-V): Genome sequencing to study the core and pangenomes of soil and plant-associated prokaryotes.</title>
        <authorList>
            <person name="Whitman W."/>
        </authorList>
    </citation>
    <scope>NUCLEOTIDE SEQUENCE</scope>
    <source>
        <strain evidence="1">C4</strain>
    </source>
</reference>
<proteinExistence type="predicted"/>
<gene>
    <name evidence="1" type="ORF">J3E07_001366</name>
</gene>
<dbReference type="EMBL" id="JAGGMV010000004">
    <property type="protein sequence ID" value="MBP2201926.1"/>
    <property type="molecule type" value="Genomic_DNA"/>
</dbReference>
<accession>A0A8J7RJB4</accession>
<protein>
    <submittedName>
        <fullName evidence="1">Uncharacterized protein</fullName>
    </submittedName>
</protein>
<evidence type="ECO:0000313" key="1">
    <source>
        <dbReference type="EMBL" id="MBP2201926.1"/>
    </source>
</evidence>
<dbReference type="OrthoDB" id="61489at2157"/>
<sequence length="112" mass="13355">MIKYSEYCDLMDKVNKELVNNDIEIKSQFNPKISDYLFELYVCAKPNFHKNVWNIELKLKTKQFNSLKLNDSKLDDINSKIGIIENILQKYDIILENIEYENSELNLIFKTK</sequence>
<dbReference type="AlphaFoldDB" id="A0A8J7RJB4"/>
<dbReference type="Proteomes" id="UP000740329">
    <property type="component" value="Unassembled WGS sequence"/>
</dbReference>
<comment type="caution">
    <text evidence="1">The sequence shown here is derived from an EMBL/GenBank/DDBJ whole genome shotgun (WGS) entry which is preliminary data.</text>
</comment>
<evidence type="ECO:0000313" key="2">
    <source>
        <dbReference type="Proteomes" id="UP000740329"/>
    </source>
</evidence>
<organism evidence="1 2">
    <name type="scientific">Methanococcus voltae</name>
    <dbReference type="NCBI Taxonomy" id="2188"/>
    <lineage>
        <taxon>Archaea</taxon>
        <taxon>Methanobacteriati</taxon>
        <taxon>Methanobacteriota</taxon>
        <taxon>Methanomada group</taxon>
        <taxon>Methanococci</taxon>
        <taxon>Methanococcales</taxon>
        <taxon>Methanococcaceae</taxon>
        <taxon>Methanococcus</taxon>
    </lineage>
</organism>
<dbReference type="RefSeq" id="WP_209591448.1">
    <property type="nucleotide sequence ID" value="NZ_JAGGMU010000004.1"/>
</dbReference>
<name>A0A8J7RJB4_METVO</name>